<reference evidence="1" key="1">
    <citation type="journal article" date="2021" name="Mol. Plant Microbe Interact.">
        <title>Complete Genome Sequence of the Plant-Pathogenic Fungus Colletotrichum lupini.</title>
        <authorList>
            <person name="Baroncelli R."/>
            <person name="Pensec F."/>
            <person name="Da Lio D."/>
            <person name="Boufleur T."/>
            <person name="Vicente I."/>
            <person name="Sarrocco S."/>
            <person name="Picot A."/>
            <person name="Baraldi E."/>
            <person name="Sukno S."/>
            <person name="Thon M."/>
            <person name="Le Floch G."/>
        </authorList>
    </citation>
    <scope>NUCLEOTIDE SEQUENCE</scope>
    <source>
        <strain evidence="1">IMI 504893</strain>
    </source>
</reference>
<dbReference type="EMBL" id="CP019480">
    <property type="protein sequence ID" value="UQC89229.1"/>
    <property type="molecule type" value="Genomic_DNA"/>
</dbReference>
<sequence length="128" mass="14370">MSLSLVRASSMVGRVLVCVLSPSPLPAVQRPGLRDWRGAGFSFNRNLEDGTGIVEVRVPHRVYHTKREPQELANSDCISPRMELMITSQLQDFYIQVYRSDVSKGSHMAKIRQPGMAVRVIPLLQYCA</sequence>
<organism evidence="1 2">
    <name type="scientific">Colletotrichum lupini</name>
    <dbReference type="NCBI Taxonomy" id="145971"/>
    <lineage>
        <taxon>Eukaryota</taxon>
        <taxon>Fungi</taxon>
        <taxon>Dikarya</taxon>
        <taxon>Ascomycota</taxon>
        <taxon>Pezizomycotina</taxon>
        <taxon>Sordariomycetes</taxon>
        <taxon>Hypocreomycetidae</taxon>
        <taxon>Glomerellales</taxon>
        <taxon>Glomerellaceae</taxon>
        <taxon>Colletotrichum</taxon>
        <taxon>Colletotrichum acutatum species complex</taxon>
    </lineage>
</organism>
<evidence type="ECO:0000313" key="2">
    <source>
        <dbReference type="Proteomes" id="UP000830671"/>
    </source>
</evidence>
<dbReference type="GeneID" id="73348694"/>
<dbReference type="Proteomes" id="UP000830671">
    <property type="component" value="Chromosome 8"/>
</dbReference>
<gene>
    <name evidence="1" type="ORF">CLUP02_14758</name>
</gene>
<keyword evidence="2" id="KW-1185">Reference proteome</keyword>
<evidence type="ECO:0000313" key="1">
    <source>
        <dbReference type="EMBL" id="UQC89229.1"/>
    </source>
</evidence>
<accession>A0A9Q8WMW7</accession>
<protein>
    <submittedName>
        <fullName evidence="1">Uncharacterized protein</fullName>
    </submittedName>
</protein>
<dbReference type="RefSeq" id="XP_049150830.1">
    <property type="nucleotide sequence ID" value="XM_049293684.1"/>
</dbReference>
<dbReference type="KEGG" id="clup:CLUP02_14758"/>
<name>A0A9Q8WMW7_9PEZI</name>
<dbReference type="AlphaFoldDB" id="A0A9Q8WMW7"/>
<proteinExistence type="predicted"/>